<proteinExistence type="predicted"/>
<keyword evidence="2" id="KW-0547">Nucleotide-binding</keyword>
<dbReference type="GO" id="GO:0006430">
    <property type="term" value="P:lysyl-tRNA aminoacylation"/>
    <property type="evidence" value="ECO:0007669"/>
    <property type="project" value="InterPro"/>
</dbReference>
<dbReference type="PROSITE" id="PS50862">
    <property type="entry name" value="AA_TRNA_LIGASE_II"/>
    <property type="match status" value="1"/>
</dbReference>
<dbReference type="EMBL" id="SJPL01000002">
    <property type="protein sequence ID" value="TWT65743.1"/>
    <property type="molecule type" value="Genomic_DNA"/>
</dbReference>
<name>A0A5C5XTQ5_9PLAN</name>
<dbReference type="Proteomes" id="UP000317238">
    <property type="component" value="Unassembled WGS sequence"/>
</dbReference>
<dbReference type="Gene3D" id="3.30.930.10">
    <property type="entry name" value="Bira Bifunctional Protein, Domain 2"/>
    <property type="match status" value="1"/>
</dbReference>
<reference evidence="5 6" key="1">
    <citation type="submission" date="2019-02" db="EMBL/GenBank/DDBJ databases">
        <title>Deep-cultivation of Planctomycetes and their phenomic and genomic characterization uncovers novel biology.</title>
        <authorList>
            <person name="Wiegand S."/>
            <person name="Jogler M."/>
            <person name="Boedeker C."/>
            <person name="Pinto D."/>
            <person name="Vollmers J."/>
            <person name="Rivas-Marin E."/>
            <person name="Kohn T."/>
            <person name="Peeters S.H."/>
            <person name="Heuer A."/>
            <person name="Rast P."/>
            <person name="Oberbeckmann S."/>
            <person name="Bunk B."/>
            <person name="Jeske O."/>
            <person name="Meyerdierks A."/>
            <person name="Storesund J.E."/>
            <person name="Kallscheuer N."/>
            <person name="Luecker S."/>
            <person name="Lage O.M."/>
            <person name="Pohl T."/>
            <person name="Merkel B.J."/>
            <person name="Hornburger P."/>
            <person name="Mueller R.-W."/>
            <person name="Bruemmer F."/>
            <person name="Labrenz M."/>
            <person name="Spormann A.M."/>
            <person name="Op Den Camp H."/>
            <person name="Overmann J."/>
            <person name="Amann R."/>
            <person name="Jetten M.S.M."/>
            <person name="Mascher T."/>
            <person name="Medema M.H."/>
            <person name="Devos D.P."/>
            <person name="Kaster A.-K."/>
            <person name="Ovreas L."/>
            <person name="Rohde M."/>
            <person name="Galperin M.Y."/>
            <person name="Jogler C."/>
        </authorList>
    </citation>
    <scope>NUCLEOTIDE SEQUENCE [LARGE SCALE GENOMIC DNA]</scope>
    <source>
        <strain evidence="5 6">Pan14r</strain>
    </source>
</reference>
<accession>A0A5C5XTQ5</accession>
<dbReference type="InterPro" id="IPR006195">
    <property type="entry name" value="aa-tRNA-synth_II"/>
</dbReference>
<dbReference type="GO" id="GO:0000049">
    <property type="term" value="F:tRNA binding"/>
    <property type="evidence" value="ECO:0007669"/>
    <property type="project" value="TreeGrafter"/>
</dbReference>
<dbReference type="PANTHER" id="PTHR42918">
    <property type="entry name" value="LYSYL-TRNA SYNTHETASE"/>
    <property type="match status" value="1"/>
</dbReference>
<keyword evidence="5" id="KW-0648">Protein biosynthesis</keyword>
<dbReference type="EC" id="6.3.1.-" evidence="5"/>
<dbReference type="SUPFAM" id="SSF55681">
    <property type="entry name" value="Class II aaRS and biotin synthetases"/>
    <property type="match status" value="1"/>
</dbReference>
<evidence type="ECO:0000256" key="3">
    <source>
        <dbReference type="ARBA" id="ARBA00022840"/>
    </source>
</evidence>
<evidence type="ECO:0000313" key="5">
    <source>
        <dbReference type="EMBL" id="TWT65743.1"/>
    </source>
</evidence>
<dbReference type="InterPro" id="IPR004525">
    <property type="entry name" value="EpmA"/>
</dbReference>
<dbReference type="AlphaFoldDB" id="A0A5C5XTQ5"/>
<dbReference type="InterPro" id="IPR045864">
    <property type="entry name" value="aa-tRNA-synth_II/BPL/LPL"/>
</dbReference>
<organism evidence="5 6">
    <name type="scientific">Crateriforma conspicua</name>
    <dbReference type="NCBI Taxonomy" id="2527996"/>
    <lineage>
        <taxon>Bacteria</taxon>
        <taxon>Pseudomonadati</taxon>
        <taxon>Planctomycetota</taxon>
        <taxon>Planctomycetia</taxon>
        <taxon>Planctomycetales</taxon>
        <taxon>Planctomycetaceae</taxon>
        <taxon>Crateriforma</taxon>
    </lineage>
</organism>
<dbReference type="GO" id="GO:0005829">
    <property type="term" value="C:cytosol"/>
    <property type="evidence" value="ECO:0007669"/>
    <property type="project" value="TreeGrafter"/>
</dbReference>
<sequence>MHPMVVQRADLLRQVRRFFDDRGYFEVQPPCMGRDCVVDAYLDPIRVQTSELGLATDDVPRHFFLQTSPESAMKRMLAGGAPSIYSIGPVFRSGEVGRHHNVEFAMLEWYQRDGDAESQIGLLKDLAKVILRRTATSVISYREAFRQSLGVDPIEGDLKRLRSLVQQREPDLAQDLADDRDGLLDVLFSDRVIPQLTKESSWIVRDYPLTQAALARRSARDPDCAERFEWFIDGIELANGYDELLDANELLHRYESNNRKREAAGRSTLETDTTLLAAMRSGLPQCAGVALGFDRLLMLRMGVEQIDDVIPLPIDRA</sequence>
<dbReference type="Pfam" id="PF00152">
    <property type="entry name" value="tRNA-synt_2"/>
    <property type="match status" value="1"/>
</dbReference>
<keyword evidence="5" id="KW-0251">Elongation factor</keyword>
<evidence type="ECO:0000313" key="6">
    <source>
        <dbReference type="Proteomes" id="UP000317238"/>
    </source>
</evidence>
<dbReference type="GO" id="GO:0005524">
    <property type="term" value="F:ATP binding"/>
    <property type="evidence" value="ECO:0007669"/>
    <property type="project" value="UniProtKB-KW"/>
</dbReference>
<evidence type="ECO:0000256" key="1">
    <source>
        <dbReference type="ARBA" id="ARBA00022598"/>
    </source>
</evidence>
<keyword evidence="6" id="KW-1185">Reference proteome</keyword>
<dbReference type="NCBIfam" id="NF006828">
    <property type="entry name" value="PRK09350.1"/>
    <property type="match status" value="1"/>
</dbReference>
<keyword evidence="1 5" id="KW-0436">Ligase</keyword>
<dbReference type="GO" id="GO:0003746">
    <property type="term" value="F:translation elongation factor activity"/>
    <property type="evidence" value="ECO:0007669"/>
    <property type="project" value="UniProtKB-KW"/>
</dbReference>
<dbReference type="InterPro" id="IPR004364">
    <property type="entry name" value="Aa-tRNA-synt_II"/>
</dbReference>
<evidence type="ECO:0000256" key="2">
    <source>
        <dbReference type="ARBA" id="ARBA00022741"/>
    </source>
</evidence>
<feature type="domain" description="Aminoacyl-transfer RNA synthetases class-II family profile" evidence="4">
    <location>
        <begin position="11"/>
        <end position="313"/>
    </location>
</feature>
<gene>
    <name evidence="5" type="primary">epmA</name>
    <name evidence="5" type="ORF">Pan14r_52920</name>
</gene>
<dbReference type="PANTHER" id="PTHR42918:SF6">
    <property type="entry name" value="ELONGATION FACTOR P--(R)-BETA-LYSINE LIGASE"/>
    <property type="match status" value="1"/>
</dbReference>
<evidence type="ECO:0000259" key="4">
    <source>
        <dbReference type="PROSITE" id="PS50862"/>
    </source>
</evidence>
<protein>
    <submittedName>
        <fullName evidence="5">Elongation factor P--(R)-beta-lysine ligase</fullName>
        <ecNumber evidence="5">6.3.1.-</ecNumber>
    </submittedName>
</protein>
<comment type="caution">
    <text evidence="5">The sequence shown here is derived from an EMBL/GenBank/DDBJ whole genome shotgun (WGS) entry which is preliminary data.</text>
</comment>
<keyword evidence="3" id="KW-0067">ATP-binding</keyword>
<dbReference type="GO" id="GO:0004824">
    <property type="term" value="F:lysine-tRNA ligase activity"/>
    <property type="evidence" value="ECO:0007669"/>
    <property type="project" value="InterPro"/>
</dbReference>
<dbReference type="NCBIfam" id="TIGR00462">
    <property type="entry name" value="genX"/>
    <property type="match status" value="1"/>
</dbReference>